<reference evidence="2 3" key="1">
    <citation type="journal article" date="2016" name="Nat. Commun.">
        <title>Thousands of microbial genomes shed light on interconnected biogeochemical processes in an aquifer system.</title>
        <authorList>
            <person name="Anantharaman K."/>
            <person name="Brown C.T."/>
            <person name="Hug L.A."/>
            <person name="Sharon I."/>
            <person name="Castelle C.J."/>
            <person name="Probst A.J."/>
            <person name="Thomas B.C."/>
            <person name="Singh A."/>
            <person name="Wilkins M.J."/>
            <person name="Karaoz U."/>
            <person name="Brodie E.L."/>
            <person name="Williams K.H."/>
            <person name="Hubbard S.S."/>
            <person name="Banfield J.F."/>
        </authorList>
    </citation>
    <scope>NUCLEOTIDE SEQUENCE [LARGE SCALE GENOMIC DNA]</scope>
</reference>
<keyword evidence="1" id="KW-1133">Transmembrane helix</keyword>
<dbReference type="AlphaFoldDB" id="A0A1G2MCB7"/>
<evidence type="ECO:0000313" key="2">
    <source>
        <dbReference type="EMBL" id="OHA21575.1"/>
    </source>
</evidence>
<keyword evidence="1" id="KW-0812">Transmembrane</keyword>
<evidence type="ECO:0000313" key="3">
    <source>
        <dbReference type="Proteomes" id="UP000176493"/>
    </source>
</evidence>
<comment type="caution">
    <text evidence="2">The sequence shown here is derived from an EMBL/GenBank/DDBJ whole genome shotgun (WGS) entry which is preliminary data.</text>
</comment>
<organism evidence="2 3">
    <name type="scientific">Candidatus Taylorbacteria bacterium RIFCSPHIGHO2_02_49_25</name>
    <dbReference type="NCBI Taxonomy" id="1802305"/>
    <lineage>
        <taxon>Bacteria</taxon>
        <taxon>Candidatus Tayloriibacteriota</taxon>
    </lineage>
</organism>
<dbReference type="EMBL" id="MHRJ01000043">
    <property type="protein sequence ID" value="OHA21575.1"/>
    <property type="molecule type" value="Genomic_DNA"/>
</dbReference>
<feature type="transmembrane region" description="Helical" evidence="1">
    <location>
        <begin position="77"/>
        <end position="95"/>
    </location>
</feature>
<gene>
    <name evidence="2" type="ORF">A2W52_01885</name>
</gene>
<accession>A0A1G2MCB7</accession>
<proteinExistence type="predicted"/>
<keyword evidence="1" id="KW-0472">Membrane</keyword>
<sequence>MFNMNKPCGVGSNQKVGNLRDLIKPRSTKWIIFPPSTLFLANLSGCHEIIPSALPFSSNDNISANFIRPGSLIVQKMLAFLFFPIVALMIIIFIVRTLGIASSFMFPDVKAVNIETSEKNVILFLENGKTDSFSIENIQSIVLTYNYRGLYINSLNKKNSYSLPIEPIDIEQKIDVLTSLKKEVFFLESKEGNIRSVRYTKN</sequence>
<evidence type="ECO:0000256" key="1">
    <source>
        <dbReference type="SAM" id="Phobius"/>
    </source>
</evidence>
<name>A0A1G2MCB7_9BACT</name>
<protein>
    <submittedName>
        <fullName evidence="2">Uncharacterized protein</fullName>
    </submittedName>
</protein>
<dbReference type="Proteomes" id="UP000176493">
    <property type="component" value="Unassembled WGS sequence"/>
</dbReference>